<sequence length="150" mass="16139">MPTIDTANVRRGFASIKITIGTTEVIVKSISYGDGMDRGDIEGNARMSLGVSEGMYKADEATADLYMDDFDALMDAMKDGYYEDSFEVVVVIGEGAGKTRTDTLKGCRMTKRAASDQSGPDALTRSVSFKPLYITVNGIAPLKNMPTGTK</sequence>
<name>A0A918F1W3_9DEIO</name>
<comment type="caution">
    <text evidence="1">The sequence shown here is derived from an EMBL/GenBank/DDBJ whole genome shotgun (WGS) entry which is preliminary data.</text>
</comment>
<dbReference type="EMBL" id="BMQL01000004">
    <property type="protein sequence ID" value="GGR00301.1"/>
    <property type="molecule type" value="Genomic_DNA"/>
</dbReference>
<proteinExistence type="predicted"/>
<evidence type="ECO:0000313" key="1">
    <source>
        <dbReference type="EMBL" id="GGR00301.1"/>
    </source>
</evidence>
<gene>
    <name evidence="1" type="ORF">GCM10008957_11330</name>
</gene>
<protein>
    <submittedName>
        <fullName evidence="1">Uncharacterized protein</fullName>
    </submittedName>
</protein>
<reference evidence="1" key="2">
    <citation type="submission" date="2020-09" db="EMBL/GenBank/DDBJ databases">
        <authorList>
            <person name="Sun Q."/>
            <person name="Ohkuma M."/>
        </authorList>
    </citation>
    <scope>NUCLEOTIDE SEQUENCE</scope>
    <source>
        <strain evidence="1">JCM 31311</strain>
    </source>
</reference>
<organism evidence="1 2">
    <name type="scientific">Deinococcus ruber</name>
    <dbReference type="NCBI Taxonomy" id="1848197"/>
    <lineage>
        <taxon>Bacteria</taxon>
        <taxon>Thermotogati</taxon>
        <taxon>Deinococcota</taxon>
        <taxon>Deinococci</taxon>
        <taxon>Deinococcales</taxon>
        <taxon>Deinococcaceae</taxon>
        <taxon>Deinococcus</taxon>
    </lineage>
</organism>
<dbReference type="AlphaFoldDB" id="A0A918F1W3"/>
<keyword evidence="2" id="KW-1185">Reference proteome</keyword>
<dbReference type="RefSeq" id="WP_189088552.1">
    <property type="nucleotide sequence ID" value="NZ_BMQL01000004.1"/>
</dbReference>
<dbReference type="Proteomes" id="UP000603865">
    <property type="component" value="Unassembled WGS sequence"/>
</dbReference>
<accession>A0A918F1W3</accession>
<evidence type="ECO:0000313" key="2">
    <source>
        <dbReference type="Proteomes" id="UP000603865"/>
    </source>
</evidence>
<reference evidence="1" key="1">
    <citation type="journal article" date="2014" name="Int. J. Syst. Evol. Microbiol.">
        <title>Complete genome sequence of Corynebacterium casei LMG S-19264T (=DSM 44701T), isolated from a smear-ripened cheese.</title>
        <authorList>
            <consortium name="US DOE Joint Genome Institute (JGI-PGF)"/>
            <person name="Walter F."/>
            <person name="Albersmeier A."/>
            <person name="Kalinowski J."/>
            <person name="Ruckert C."/>
        </authorList>
    </citation>
    <scope>NUCLEOTIDE SEQUENCE</scope>
    <source>
        <strain evidence="1">JCM 31311</strain>
    </source>
</reference>